<accession>A0A7X0JM83</accession>
<dbReference type="RefSeq" id="WP_180215571.1">
    <property type="nucleotide sequence ID" value="NZ_JACHBU010000007.1"/>
</dbReference>
<dbReference type="AlphaFoldDB" id="A0A7X0JM83"/>
<feature type="transmembrane region" description="Helical" evidence="1">
    <location>
        <begin position="67"/>
        <end position="88"/>
    </location>
</feature>
<dbReference type="Pfam" id="PF13387">
    <property type="entry name" value="Lnb_N"/>
    <property type="match status" value="1"/>
</dbReference>
<evidence type="ECO:0000313" key="3">
    <source>
        <dbReference type="EMBL" id="MBB6510188.1"/>
    </source>
</evidence>
<dbReference type="InterPro" id="IPR025178">
    <property type="entry name" value="Lnb_N"/>
</dbReference>
<dbReference type="EMBL" id="JACHBU010000007">
    <property type="protein sequence ID" value="MBB6510188.1"/>
    <property type="molecule type" value="Genomic_DNA"/>
</dbReference>
<keyword evidence="1" id="KW-0812">Transmembrane</keyword>
<dbReference type="Proteomes" id="UP000585437">
    <property type="component" value="Unassembled WGS sequence"/>
</dbReference>
<organism evidence="3 4">
    <name type="scientific">Rhizobium soli</name>
    <dbReference type="NCBI Taxonomy" id="424798"/>
    <lineage>
        <taxon>Bacteria</taxon>
        <taxon>Pseudomonadati</taxon>
        <taxon>Pseudomonadota</taxon>
        <taxon>Alphaproteobacteria</taxon>
        <taxon>Hyphomicrobiales</taxon>
        <taxon>Rhizobiaceae</taxon>
        <taxon>Rhizobium/Agrobacterium group</taxon>
        <taxon>Rhizobium</taxon>
    </lineage>
</organism>
<proteinExistence type="predicted"/>
<name>A0A7X0JM83_9HYPH</name>
<protein>
    <recommendedName>
        <fullName evidence="2">Lnb N-terminal periplasmic domain-containing protein</fullName>
    </recommendedName>
</protein>
<sequence>MRRAFHFLALTGVFIVILLVSAWSSLALWYRLPLPLPARAVFAALFAALGVWTIVSVIRHRWRAPTGVFSVAFAIVLSWWFTLAPPAVGDWSPDVARQVTGTISGDTLTLNGVRDFTWRSDTDYTENWKTKTYDLKTLTSVDLFMSYWSGPLMGHMLVSFGFSNGEHVAWSVEVRRKRGGAFSPIADLFKSNPLVIVAAEERDIIGVRTIVRGEDVQLYRVNVLPQTARNLLVAYVEDANKLSRQPQWYNSLMTNCTTAVVAIVRTLGGTVPLDWRLYVNGYLPEYAYDQGILDTGSPMAVLRKQSHIAEKAKAAGMSEDFSEAIRRDRVTEPPATN</sequence>
<evidence type="ECO:0000256" key="1">
    <source>
        <dbReference type="SAM" id="Phobius"/>
    </source>
</evidence>
<evidence type="ECO:0000313" key="4">
    <source>
        <dbReference type="Proteomes" id="UP000585437"/>
    </source>
</evidence>
<feature type="domain" description="Lnb N-terminal periplasmic" evidence="2">
    <location>
        <begin position="124"/>
        <end position="280"/>
    </location>
</feature>
<gene>
    <name evidence="3" type="ORF">F4695_003574</name>
</gene>
<evidence type="ECO:0000259" key="2">
    <source>
        <dbReference type="Pfam" id="PF13387"/>
    </source>
</evidence>
<feature type="transmembrane region" description="Helical" evidence="1">
    <location>
        <begin position="36"/>
        <end position="55"/>
    </location>
</feature>
<reference evidence="3 4" key="1">
    <citation type="submission" date="2020-08" db="EMBL/GenBank/DDBJ databases">
        <title>The Agave Microbiome: Exploring the role of microbial communities in plant adaptations to desert environments.</title>
        <authorList>
            <person name="Partida-Martinez L.P."/>
        </authorList>
    </citation>
    <scope>NUCLEOTIDE SEQUENCE [LARGE SCALE GENOMIC DNA]</scope>
    <source>
        <strain evidence="3 4">AS3.12</strain>
    </source>
</reference>
<comment type="caution">
    <text evidence="3">The sequence shown here is derived from an EMBL/GenBank/DDBJ whole genome shotgun (WGS) entry which is preliminary data.</text>
</comment>
<keyword evidence="1" id="KW-0472">Membrane</keyword>
<keyword evidence="4" id="KW-1185">Reference proteome</keyword>
<feature type="transmembrane region" description="Helical" evidence="1">
    <location>
        <begin position="7"/>
        <end position="30"/>
    </location>
</feature>
<keyword evidence="1" id="KW-1133">Transmembrane helix</keyword>